<dbReference type="Pfam" id="PF05573">
    <property type="entry name" value="NosL"/>
    <property type="match status" value="1"/>
</dbReference>
<evidence type="ECO:0000313" key="1">
    <source>
        <dbReference type="EMBL" id="ACM32531.1"/>
    </source>
</evidence>
<evidence type="ECO:0000313" key="2">
    <source>
        <dbReference type="Proteomes" id="UP000000450"/>
    </source>
</evidence>
<dbReference type="EMBL" id="CP001392">
    <property type="protein sequence ID" value="ACM32531.1"/>
    <property type="molecule type" value="Genomic_DNA"/>
</dbReference>
<name>A0A9J9UA67_ACIET</name>
<dbReference type="AlphaFoldDB" id="A0A9J9UA67"/>
<sequence length="204" mass="21191">MLVAGTLAFAAAAGGLWGVPSLRSALRPQPAPALEPDVCIVAPPTPYDPASGLPPTAARPIPVDARCPVCGMFPARSPDWAAQVIFRNGDAQFFDSPLSLFMYLQDVVRYSPGRNARDIMAHYVTDTARPAAAGGARWTDALSAYYVHGSSARGPMRAGNLPAFSTREAAQAFAAQRGGTVLAFGAVDAPLIAQLAGPGGHNHP</sequence>
<dbReference type="InterPro" id="IPR008719">
    <property type="entry name" value="N2O_reductase_NosL"/>
</dbReference>
<reference evidence="1 2" key="1">
    <citation type="journal article" date="2010" name="J. Bacteriol.">
        <title>Completed genome sequence of the anaerobic iron-oxidizing bacterium Acidovorax ebreus strain TPSY.</title>
        <authorList>
            <person name="Byrne-Bailey K.G."/>
            <person name="Weber K.A."/>
            <person name="Chair A.H."/>
            <person name="Bose S."/>
            <person name="Knox T."/>
            <person name="Spanbauer T.L."/>
            <person name="Chertkov O."/>
            <person name="Coates J.D."/>
        </authorList>
    </citation>
    <scope>NUCLEOTIDE SEQUENCE [LARGE SCALE GENOMIC DNA]</scope>
    <source>
        <strain evidence="1 2">TPSY</strain>
    </source>
</reference>
<dbReference type="RefSeq" id="WP_015912760.1">
    <property type="nucleotide sequence ID" value="NC_011992.1"/>
</dbReference>
<dbReference type="Proteomes" id="UP000000450">
    <property type="component" value="Chromosome"/>
</dbReference>
<accession>A0A9J9UA67</accession>
<dbReference type="PANTHER" id="PTHR41247:SF1">
    <property type="entry name" value="HTH-TYPE TRANSCRIPTIONAL REPRESSOR YCNK"/>
    <property type="match status" value="1"/>
</dbReference>
<evidence type="ECO:0008006" key="3">
    <source>
        <dbReference type="Google" id="ProtNLM"/>
    </source>
</evidence>
<gene>
    <name evidence="1" type="ordered locus">Dtpsy_1054</name>
</gene>
<organism evidence="1 2">
    <name type="scientific">Acidovorax ebreus (strain TPSY)</name>
    <name type="common">Diaphorobacter sp. (strain TPSY)</name>
    <dbReference type="NCBI Taxonomy" id="535289"/>
    <lineage>
        <taxon>Bacteria</taxon>
        <taxon>Pseudomonadati</taxon>
        <taxon>Pseudomonadota</taxon>
        <taxon>Betaproteobacteria</taxon>
        <taxon>Burkholderiales</taxon>
        <taxon>Comamonadaceae</taxon>
        <taxon>Diaphorobacter</taxon>
    </lineage>
</organism>
<dbReference type="SUPFAM" id="SSF160387">
    <property type="entry name" value="NosL/MerB-like"/>
    <property type="match status" value="1"/>
</dbReference>
<keyword evidence="2" id="KW-1185">Reference proteome</keyword>
<dbReference type="KEGG" id="dia:Dtpsy_1054"/>
<proteinExistence type="predicted"/>
<protein>
    <recommendedName>
        <fullName evidence="3">NosL family protein</fullName>
    </recommendedName>
</protein>
<dbReference type="Gene3D" id="3.30.70.2050">
    <property type="match status" value="1"/>
</dbReference>
<dbReference type="PANTHER" id="PTHR41247">
    <property type="entry name" value="HTH-TYPE TRANSCRIPTIONAL REPRESSOR YCNK"/>
    <property type="match status" value="1"/>
</dbReference>